<accession>A0ABQ0L637</accession>
<feature type="compositionally biased region" description="Polar residues" evidence="1">
    <location>
        <begin position="138"/>
        <end position="147"/>
    </location>
</feature>
<keyword evidence="3" id="KW-1185">Reference proteome</keyword>
<name>A0ABQ0L637_MYCCL</name>
<feature type="compositionally biased region" description="Basic and acidic residues" evidence="1">
    <location>
        <begin position="148"/>
        <end position="157"/>
    </location>
</feature>
<dbReference type="EMBL" id="DF842631">
    <property type="protein sequence ID" value="GAT46625.1"/>
    <property type="molecule type" value="Genomic_DNA"/>
</dbReference>
<evidence type="ECO:0000256" key="1">
    <source>
        <dbReference type="SAM" id="MobiDB-lite"/>
    </source>
</evidence>
<organism evidence="2 3">
    <name type="scientific">Mycena chlorophos</name>
    <name type="common">Agaric fungus</name>
    <name type="synonym">Agaricus chlorophos</name>
    <dbReference type="NCBI Taxonomy" id="658473"/>
    <lineage>
        <taxon>Eukaryota</taxon>
        <taxon>Fungi</taxon>
        <taxon>Dikarya</taxon>
        <taxon>Basidiomycota</taxon>
        <taxon>Agaricomycotina</taxon>
        <taxon>Agaricomycetes</taxon>
        <taxon>Agaricomycetidae</taxon>
        <taxon>Agaricales</taxon>
        <taxon>Marasmiineae</taxon>
        <taxon>Mycenaceae</taxon>
        <taxon>Mycena</taxon>
    </lineage>
</organism>
<sequence>MRLPTRHSARFSRRRGAEWCYLFRQAELSTTRCDTVSSRDDTNANGKRRNTPRIRSSTPSRPTPMRQTRIYKLRTSGAAVKTATANEGKRTSDSVLDADECSARDSAKLVSFSRRAKCAETDLVVGVLVLEYQNSVVESKAHTSAKQQEPDRGDVETKNARLKFEVSYDESSQHELTVLQWSIWRTCGVRAGPCRRVWESG</sequence>
<feature type="region of interest" description="Disordered" evidence="1">
    <location>
        <begin position="33"/>
        <end position="67"/>
    </location>
</feature>
<gene>
    <name evidence="2" type="ORF">MCHLO_04130</name>
</gene>
<dbReference type="Proteomes" id="UP000815677">
    <property type="component" value="Unassembled WGS sequence"/>
</dbReference>
<feature type="region of interest" description="Disordered" evidence="1">
    <location>
        <begin position="138"/>
        <end position="157"/>
    </location>
</feature>
<protein>
    <submittedName>
        <fullName evidence="2">Uncharacterized protein</fullName>
    </submittedName>
</protein>
<evidence type="ECO:0000313" key="3">
    <source>
        <dbReference type="Proteomes" id="UP000815677"/>
    </source>
</evidence>
<evidence type="ECO:0000313" key="2">
    <source>
        <dbReference type="EMBL" id="GAT46625.1"/>
    </source>
</evidence>
<proteinExistence type="predicted"/>
<reference evidence="2" key="1">
    <citation type="submission" date="2014-09" db="EMBL/GenBank/DDBJ databases">
        <title>Genome sequence of the luminous mushroom Mycena chlorophos for searching fungal bioluminescence genes.</title>
        <authorList>
            <person name="Tanaka Y."/>
            <person name="Kasuga D."/>
            <person name="Oba Y."/>
            <person name="Hase S."/>
            <person name="Sato K."/>
            <person name="Oba Y."/>
            <person name="Sakakibara Y."/>
        </authorList>
    </citation>
    <scope>NUCLEOTIDE SEQUENCE</scope>
</reference>